<evidence type="ECO:0000256" key="1">
    <source>
        <dbReference type="ARBA" id="ARBA00004141"/>
    </source>
</evidence>
<sequence>MSRNSLLPPHVDPVVFQVGDALLGIGGLGYTICYGLIARQSIRDKTYTMPLFSLAFNFAWEIVFAVFVAEEAESRAIFALWMLIDITLVYTTIKYGALEWKHAPVVGRNIGKIFFVMLAWCCVGLYAISAWWLDPENPVNPKVGKIYRGTKGVDVNELGFWTSLVVQVVLS</sequence>
<evidence type="ECO:0000313" key="8">
    <source>
        <dbReference type="Proteomes" id="UP000245464"/>
    </source>
</evidence>
<name>A0A834VRZ6_9PLEO</name>
<protein>
    <submittedName>
        <fullName evidence="7">Uncharacterized protein</fullName>
    </submittedName>
</protein>
<dbReference type="RefSeq" id="XP_065963685.1">
    <property type="nucleotide sequence ID" value="XM_066106747.1"/>
</dbReference>
<feature type="transmembrane region" description="Helical" evidence="6">
    <location>
        <begin position="14"/>
        <end position="37"/>
    </location>
</feature>
<dbReference type="Pfam" id="PF25129">
    <property type="entry name" value="Pyr4-TMTC"/>
    <property type="match status" value="1"/>
</dbReference>
<evidence type="ECO:0000256" key="3">
    <source>
        <dbReference type="ARBA" id="ARBA00022692"/>
    </source>
</evidence>
<feature type="transmembrane region" description="Helical" evidence="6">
    <location>
        <begin position="49"/>
        <end position="69"/>
    </location>
</feature>
<keyword evidence="5 6" id="KW-0472">Membrane</keyword>
<comment type="caution">
    <text evidence="7">The sequence shown here is derived from an EMBL/GenBank/DDBJ whole genome shotgun (WGS) entry which is preliminary data.</text>
</comment>
<dbReference type="PANTHER" id="PTHR42038:SF2">
    <property type="entry name" value="TERPENE CYCLASE AUSL"/>
    <property type="match status" value="1"/>
</dbReference>
<feature type="transmembrane region" description="Helical" evidence="6">
    <location>
        <begin position="113"/>
        <end position="133"/>
    </location>
</feature>
<dbReference type="GO" id="GO:0016020">
    <property type="term" value="C:membrane"/>
    <property type="evidence" value="ECO:0007669"/>
    <property type="project" value="UniProtKB-SubCell"/>
</dbReference>
<dbReference type="PANTHER" id="PTHR42038">
    <property type="match status" value="1"/>
</dbReference>
<gene>
    <name evidence="7" type="ORF">PtrM4_087100</name>
</gene>
<evidence type="ECO:0000313" key="7">
    <source>
        <dbReference type="EMBL" id="KAF7573805.1"/>
    </source>
</evidence>
<dbReference type="GO" id="GO:0016829">
    <property type="term" value="F:lyase activity"/>
    <property type="evidence" value="ECO:0007669"/>
    <property type="project" value="InterPro"/>
</dbReference>
<reference evidence="7" key="1">
    <citation type="journal article" date="2018" name="BMC Genomics">
        <title>Comparative genomics of the wheat fungal pathogen Pyrenophora tritici-repentis reveals chromosomal variations and genome plasticity.</title>
        <authorList>
            <person name="Moolhuijzen P."/>
            <person name="See P.T."/>
            <person name="Hane J.K."/>
            <person name="Shi G."/>
            <person name="Liu Z."/>
            <person name="Oliver R.P."/>
            <person name="Moffat C.S."/>
        </authorList>
    </citation>
    <scope>NUCLEOTIDE SEQUENCE [LARGE SCALE GENOMIC DNA]</scope>
    <source>
        <strain evidence="7">M4</strain>
    </source>
</reference>
<proteinExistence type="inferred from homology"/>
<feature type="transmembrane region" description="Helical" evidence="6">
    <location>
        <begin position="75"/>
        <end position="93"/>
    </location>
</feature>
<evidence type="ECO:0000256" key="2">
    <source>
        <dbReference type="ARBA" id="ARBA00006757"/>
    </source>
</evidence>
<dbReference type="Proteomes" id="UP000245464">
    <property type="component" value="Chromosome 3"/>
</dbReference>
<evidence type="ECO:0000256" key="6">
    <source>
        <dbReference type="SAM" id="Phobius"/>
    </source>
</evidence>
<dbReference type="InterPro" id="IPR039020">
    <property type="entry name" value="PaxB-like"/>
</dbReference>
<evidence type="ECO:0000256" key="4">
    <source>
        <dbReference type="ARBA" id="ARBA00022989"/>
    </source>
</evidence>
<keyword evidence="4 6" id="KW-1133">Transmembrane helix</keyword>
<keyword evidence="3 6" id="KW-0812">Transmembrane</keyword>
<dbReference type="AlphaFoldDB" id="A0A834VRZ6"/>
<evidence type="ECO:0000256" key="5">
    <source>
        <dbReference type="ARBA" id="ARBA00023136"/>
    </source>
</evidence>
<comment type="subcellular location">
    <subcellularLocation>
        <location evidence="1">Membrane</location>
        <topology evidence="1">Multi-pass membrane protein</topology>
    </subcellularLocation>
</comment>
<organism evidence="7 8">
    <name type="scientific">Pyrenophora tritici-repentis</name>
    <dbReference type="NCBI Taxonomy" id="45151"/>
    <lineage>
        <taxon>Eukaryota</taxon>
        <taxon>Fungi</taxon>
        <taxon>Dikarya</taxon>
        <taxon>Ascomycota</taxon>
        <taxon>Pezizomycotina</taxon>
        <taxon>Dothideomycetes</taxon>
        <taxon>Pleosporomycetidae</taxon>
        <taxon>Pleosporales</taxon>
        <taxon>Pleosporineae</taxon>
        <taxon>Pleosporaceae</taxon>
        <taxon>Pyrenophora</taxon>
    </lineage>
</organism>
<comment type="similarity">
    <text evidence="2">Belongs to the paxB family.</text>
</comment>
<dbReference type="EMBL" id="NQIK02000003">
    <property type="protein sequence ID" value="KAF7573805.1"/>
    <property type="molecule type" value="Genomic_DNA"/>
</dbReference>
<accession>A0A834VRZ6</accession>
<dbReference type="KEGG" id="ptrr:6348028"/>
<dbReference type="GeneID" id="6348028"/>